<dbReference type="InterPro" id="IPR012577">
    <property type="entry name" value="NIPSNAP"/>
</dbReference>
<dbReference type="Gene3D" id="3.30.70.100">
    <property type="match status" value="1"/>
</dbReference>
<feature type="domain" description="NIPSNAP" evidence="1">
    <location>
        <begin position="7"/>
        <end position="101"/>
    </location>
</feature>
<organism evidence="2 3">
    <name type="scientific">Glycomyces mayteni</name>
    <dbReference type="NCBI Taxonomy" id="543887"/>
    <lineage>
        <taxon>Bacteria</taxon>
        <taxon>Bacillati</taxon>
        <taxon>Actinomycetota</taxon>
        <taxon>Actinomycetes</taxon>
        <taxon>Glycomycetales</taxon>
        <taxon>Glycomycetaceae</taxon>
        <taxon>Glycomyces</taxon>
    </lineage>
</organism>
<proteinExistence type="predicted"/>
<evidence type="ECO:0000313" key="2">
    <source>
        <dbReference type="EMBL" id="MFC6957361.1"/>
    </source>
</evidence>
<dbReference type="Proteomes" id="UP001596470">
    <property type="component" value="Unassembled WGS sequence"/>
</dbReference>
<evidence type="ECO:0000313" key="3">
    <source>
        <dbReference type="Proteomes" id="UP001596470"/>
    </source>
</evidence>
<dbReference type="Pfam" id="PF07978">
    <property type="entry name" value="NIPSNAP"/>
    <property type="match status" value="1"/>
</dbReference>
<dbReference type="InterPro" id="IPR011008">
    <property type="entry name" value="Dimeric_a/b-barrel"/>
</dbReference>
<gene>
    <name evidence="2" type="ORF">ACFQS3_09155</name>
</gene>
<dbReference type="RefSeq" id="WP_382348812.1">
    <property type="nucleotide sequence ID" value="NZ_JBHMBP010000002.1"/>
</dbReference>
<accession>A0ABW2D8T7</accession>
<protein>
    <submittedName>
        <fullName evidence="2">NIPSNAP family protein</fullName>
    </submittedName>
</protein>
<dbReference type="SUPFAM" id="SSF54909">
    <property type="entry name" value="Dimeric alpha+beta barrel"/>
    <property type="match status" value="1"/>
</dbReference>
<comment type="caution">
    <text evidence="2">The sequence shown here is derived from an EMBL/GenBank/DDBJ whole genome shotgun (WGS) entry which is preliminary data.</text>
</comment>
<evidence type="ECO:0000259" key="1">
    <source>
        <dbReference type="Pfam" id="PF07978"/>
    </source>
</evidence>
<sequence>MIPCHVYELRQYTLKPGRRDELVELFERELIEPQEDAGMRIVGQFRDLDRPDRLVWVRGFGDMATRAAALTAFYGGPVWKEHSRAANATMLDSDDVLLLRPAYPGAGFPAPGGDEAGRFTAAVHRNAPGLAERCRREIAPLACLETEPAENTFPALPVRTGEDALVWFAAGDAAHDLPGLVQTLRLEPTAGSRLR</sequence>
<reference evidence="3" key="1">
    <citation type="journal article" date="2019" name="Int. J. Syst. Evol. Microbiol.">
        <title>The Global Catalogue of Microorganisms (GCM) 10K type strain sequencing project: providing services to taxonomists for standard genome sequencing and annotation.</title>
        <authorList>
            <consortium name="The Broad Institute Genomics Platform"/>
            <consortium name="The Broad Institute Genome Sequencing Center for Infectious Disease"/>
            <person name="Wu L."/>
            <person name="Ma J."/>
        </authorList>
    </citation>
    <scope>NUCLEOTIDE SEQUENCE [LARGE SCALE GENOMIC DNA]</scope>
    <source>
        <strain evidence="3">KACC 12634</strain>
    </source>
</reference>
<name>A0ABW2D8T7_9ACTN</name>
<dbReference type="EMBL" id="JBHSYS010000002">
    <property type="protein sequence ID" value="MFC6957361.1"/>
    <property type="molecule type" value="Genomic_DNA"/>
</dbReference>
<keyword evidence="3" id="KW-1185">Reference proteome</keyword>